<name>A0AC60P5C2_IXOPE</name>
<proteinExistence type="predicted"/>
<protein>
    <submittedName>
        <fullName evidence="1">Uncharacterized protein</fullName>
    </submittedName>
</protein>
<organism evidence="1 2">
    <name type="scientific">Ixodes persulcatus</name>
    <name type="common">Taiga tick</name>
    <dbReference type="NCBI Taxonomy" id="34615"/>
    <lineage>
        <taxon>Eukaryota</taxon>
        <taxon>Metazoa</taxon>
        <taxon>Ecdysozoa</taxon>
        <taxon>Arthropoda</taxon>
        <taxon>Chelicerata</taxon>
        <taxon>Arachnida</taxon>
        <taxon>Acari</taxon>
        <taxon>Parasitiformes</taxon>
        <taxon>Ixodida</taxon>
        <taxon>Ixodoidea</taxon>
        <taxon>Ixodidae</taxon>
        <taxon>Ixodinae</taxon>
        <taxon>Ixodes</taxon>
    </lineage>
</organism>
<gene>
    <name evidence="1" type="ORF">HPB47_008235</name>
</gene>
<dbReference type="Proteomes" id="UP000805193">
    <property type="component" value="Unassembled WGS sequence"/>
</dbReference>
<dbReference type="EMBL" id="JABSTQ010011164">
    <property type="protein sequence ID" value="KAG0414604.1"/>
    <property type="molecule type" value="Genomic_DNA"/>
</dbReference>
<accession>A0AC60P5C2</accession>
<sequence>MARSWRYLVLSVYAGKSGNFGESPSGLAHTSSEHVERKLALQNPGILGSIHRASIPAPARFDLDEHRTGFPRDAPVSTVMQRLTPGSGDTCGVRYLIRCYTVLEEEDRPPARSCVNMPIRKAQFACTPRSLPSSPRASSVCKDFPLNAGKLVVDASLPKELYLHGEEIVVKVVIQNLSQKTVKHVKASVLQVADICMFSTGRWKVCVATANNSKDDSPIAPGTTVEREISILPSLDDNQHKYGVFVQSYRGDDVDCLASSTIISDHAKKNLFGIVVSYEVKVKIGLGTLSSLSGRGEIACFVPFLLMHAGPAEVPKPDSFEENEILTVHRPMTPPPSTSGLPLTNGLEAAIAESANAGTAIVGPYESSPPASIDFLDESPTEGSPVALSQDLPEPEVIQKLSDINIRGVPPLID</sequence>
<comment type="caution">
    <text evidence="1">The sequence shown here is derived from an EMBL/GenBank/DDBJ whole genome shotgun (WGS) entry which is preliminary data.</text>
</comment>
<evidence type="ECO:0000313" key="2">
    <source>
        <dbReference type="Proteomes" id="UP000805193"/>
    </source>
</evidence>
<keyword evidence="2" id="KW-1185">Reference proteome</keyword>
<reference evidence="1 2" key="1">
    <citation type="journal article" date="2020" name="Cell">
        <title>Large-Scale Comparative Analyses of Tick Genomes Elucidate Their Genetic Diversity and Vector Capacities.</title>
        <authorList>
            <consortium name="Tick Genome and Microbiome Consortium (TIGMIC)"/>
            <person name="Jia N."/>
            <person name="Wang J."/>
            <person name="Shi W."/>
            <person name="Du L."/>
            <person name="Sun Y."/>
            <person name="Zhan W."/>
            <person name="Jiang J.F."/>
            <person name="Wang Q."/>
            <person name="Zhang B."/>
            <person name="Ji P."/>
            <person name="Bell-Sakyi L."/>
            <person name="Cui X.M."/>
            <person name="Yuan T.T."/>
            <person name="Jiang B.G."/>
            <person name="Yang W.F."/>
            <person name="Lam T.T."/>
            <person name="Chang Q.C."/>
            <person name="Ding S.J."/>
            <person name="Wang X.J."/>
            <person name="Zhu J.G."/>
            <person name="Ruan X.D."/>
            <person name="Zhao L."/>
            <person name="Wei J.T."/>
            <person name="Ye R.Z."/>
            <person name="Que T.C."/>
            <person name="Du C.H."/>
            <person name="Zhou Y.H."/>
            <person name="Cheng J.X."/>
            <person name="Dai P.F."/>
            <person name="Guo W.B."/>
            <person name="Han X.H."/>
            <person name="Huang E.J."/>
            <person name="Li L.F."/>
            <person name="Wei W."/>
            <person name="Gao Y.C."/>
            <person name="Liu J.Z."/>
            <person name="Shao H.Z."/>
            <person name="Wang X."/>
            <person name="Wang C.C."/>
            <person name="Yang T.C."/>
            <person name="Huo Q.B."/>
            <person name="Li W."/>
            <person name="Chen H.Y."/>
            <person name="Chen S.E."/>
            <person name="Zhou L.G."/>
            <person name="Ni X.B."/>
            <person name="Tian J.H."/>
            <person name="Sheng Y."/>
            <person name="Liu T."/>
            <person name="Pan Y.S."/>
            <person name="Xia L.Y."/>
            <person name="Li J."/>
            <person name="Zhao F."/>
            <person name="Cao W.C."/>
        </authorList>
    </citation>
    <scope>NUCLEOTIDE SEQUENCE [LARGE SCALE GENOMIC DNA]</scope>
    <source>
        <strain evidence="1">Iper-2018</strain>
    </source>
</reference>
<evidence type="ECO:0000313" key="1">
    <source>
        <dbReference type="EMBL" id="KAG0414604.1"/>
    </source>
</evidence>